<gene>
    <name evidence="2" type="ORF">Pyn_04267</name>
</gene>
<dbReference type="Proteomes" id="UP000250321">
    <property type="component" value="Unassembled WGS sequence"/>
</dbReference>
<comment type="caution">
    <text evidence="2">The sequence shown here is derived from an EMBL/GenBank/DDBJ whole genome shotgun (WGS) entry which is preliminary data.</text>
</comment>
<keyword evidence="3" id="KW-1185">Reference proteome</keyword>
<feature type="compositionally biased region" description="Polar residues" evidence="1">
    <location>
        <begin position="70"/>
        <end position="94"/>
    </location>
</feature>
<dbReference type="EMBL" id="PJQY01002896">
    <property type="protein sequence ID" value="PQM41908.1"/>
    <property type="molecule type" value="Genomic_DNA"/>
</dbReference>
<organism evidence="2 3">
    <name type="scientific">Prunus yedoensis var. nudiflora</name>
    <dbReference type="NCBI Taxonomy" id="2094558"/>
    <lineage>
        <taxon>Eukaryota</taxon>
        <taxon>Viridiplantae</taxon>
        <taxon>Streptophyta</taxon>
        <taxon>Embryophyta</taxon>
        <taxon>Tracheophyta</taxon>
        <taxon>Spermatophyta</taxon>
        <taxon>Magnoliopsida</taxon>
        <taxon>eudicotyledons</taxon>
        <taxon>Gunneridae</taxon>
        <taxon>Pentapetalae</taxon>
        <taxon>rosids</taxon>
        <taxon>fabids</taxon>
        <taxon>Rosales</taxon>
        <taxon>Rosaceae</taxon>
        <taxon>Amygdaloideae</taxon>
        <taxon>Amygdaleae</taxon>
        <taxon>Prunus</taxon>
    </lineage>
</organism>
<name>A0A314UYE8_PRUYE</name>
<proteinExistence type="predicted"/>
<evidence type="ECO:0000313" key="3">
    <source>
        <dbReference type="Proteomes" id="UP000250321"/>
    </source>
</evidence>
<feature type="region of interest" description="Disordered" evidence="1">
    <location>
        <begin position="1"/>
        <end position="131"/>
    </location>
</feature>
<dbReference type="AlphaFoldDB" id="A0A314UYE8"/>
<protein>
    <submittedName>
        <fullName evidence="2">Protein KINESIN LIGHT CHAIN-RELATED 1</fullName>
    </submittedName>
</protein>
<accession>A0A314UYE8</accession>
<sequence>MPGLVSVKTPPDSAPLRISVPEPQPQPQPQRSEPAPISKTPSPHPKKPPSPSPSRSKPSPTRSKKPQPASPTRFSPMPHSTTRISARFSSSWLETPSPPAKARTRLWTMRSGPPTRSSGAPSTASRAWTWR</sequence>
<evidence type="ECO:0000313" key="2">
    <source>
        <dbReference type="EMBL" id="PQM41908.1"/>
    </source>
</evidence>
<feature type="compositionally biased region" description="Polar residues" evidence="1">
    <location>
        <begin position="114"/>
        <end position="131"/>
    </location>
</feature>
<reference evidence="2 3" key="1">
    <citation type="submission" date="2018-02" db="EMBL/GenBank/DDBJ databases">
        <title>Draft genome of wild Prunus yedoensis var. nudiflora.</title>
        <authorList>
            <person name="Baek S."/>
            <person name="Kim J.-H."/>
            <person name="Choi K."/>
            <person name="Kim G.-B."/>
            <person name="Cho A."/>
            <person name="Jang H."/>
            <person name="Shin C.-H."/>
            <person name="Yu H.-J."/>
            <person name="Mun J.-H."/>
        </authorList>
    </citation>
    <scope>NUCLEOTIDE SEQUENCE [LARGE SCALE GENOMIC DNA]</scope>
    <source>
        <strain evidence="3">cv. Jeju island</strain>
        <tissue evidence="2">Leaf</tissue>
    </source>
</reference>
<evidence type="ECO:0000256" key="1">
    <source>
        <dbReference type="SAM" id="MobiDB-lite"/>
    </source>
</evidence>
<dbReference type="STRING" id="2094558.A0A314UYE8"/>